<evidence type="ECO:0000256" key="1">
    <source>
        <dbReference type="ARBA" id="ARBA00022448"/>
    </source>
</evidence>
<protein>
    <submittedName>
        <fullName evidence="10">C-type cytochrome</fullName>
    </submittedName>
</protein>
<dbReference type="PANTHER" id="PTHR37823:SF1">
    <property type="entry name" value="CYTOCHROME C-553-LIKE"/>
    <property type="match status" value="1"/>
</dbReference>
<keyword evidence="3 6" id="KW-0479">Metal-binding</keyword>
<feature type="compositionally biased region" description="Basic and acidic residues" evidence="7">
    <location>
        <begin position="32"/>
        <end position="41"/>
    </location>
</feature>
<name>A0ABW1YDU9_9DEIO</name>
<feature type="domain" description="Cytochrome c" evidence="9">
    <location>
        <begin position="164"/>
        <end position="247"/>
    </location>
</feature>
<keyword evidence="1" id="KW-0813">Transport</keyword>
<keyword evidence="8" id="KW-0732">Signal</keyword>
<feature type="chain" id="PRO_5046792957" evidence="8">
    <location>
        <begin position="23"/>
        <end position="247"/>
    </location>
</feature>
<dbReference type="RefSeq" id="WP_380083543.1">
    <property type="nucleotide sequence ID" value="NZ_JBHSWD010000001.1"/>
</dbReference>
<evidence type="ECO:0000259" key="9">
    <source>
        <dbReference type="PROSITE" id="PS51007"/>
    </source>
</evidence>
<dbReference type="SUPFAM" id="SSF46626">
    <property type="entry name" value="Cytochrome c"/>
    <property type="match status" value="1"/>
</dbReference>
<evidence type="ECO:0000256" key="5">
    <source>
        <dbReference type="ARBA" id="ARBA00023004"/>
    </source>
</evidence>
<dbReference type="EMBL" id="JBHSWD010000001">
    <property type="protein sequence ID" value="MFC6592515.1"/>
    <property type="molecule type" value="Genomic_DNA"/>
</dbReference>
<evidence type="ECO:0000256" key="2">
    <source>
        <dbReference type="ARBA" id="ARBA00022617"/>
    </source>
</evidence>
<dbReference type="PANTHER" id="PTHR37823">
    <property type="entry name" value="CYTOCHROME C-553-LIKE"/>
    <property type="match status" value="1"/>
</dbReference>
<evidence type="ECO:0000256" key="4">
    <source>
        <dbReference type="ARBA" id="ARBA00022982"/>
    </source>
</evidence>
<sequence>MNSKFAAAITALLLLTVGGSYLGYQKATTPHHAEASEHAGGHETSAGHDAAPKTGAAAPGTAPDAAPTSTAAAPAGEGGTVASEHSSQTMEAGASEQTQLGQTGSSPAEMGNASSSDLTAGEAAQATGVAAAGTTNATAETGQSDPAALTPEAASETASAEGAGDAAAGKEVFVGTCGGCHGANGEGGIGPALNAAAGWDLAGFTQALREGKTPDGRELAAMMPRFSPAQLDDAQVANIHAFVQTLK</sequence>
<keyword evidence="5 6" id="KW-0408">Iron</keyword>
<keyword evidence="2 6" id="KW-0349">Heme</keyword>
<organism evidence="10 11">
    <name type="scientific">Deinococcus lacus</name>
    <dbReference type="NCBI Taxonomy" id="392561"/>
    <lineage>
        <taxon>Bacteria</taxon>
        <taxon>Thermotogati</taxon>
        <taxon>Deinococcota</taxon>
        <taxon>Deinococci</taxon>
        <taxon>Deinococcales</taxon>
        <taxon>Deinococcaceae</taxon>
        <taxon>Deinococcus</taxon>
    </lineage>
</organism>
<evidence type="ECO:0000256" key="8">
    <source>
        <dbReference type="SAM" id="SignalP"/>
    </source>
</evidence>
<feature type="region of interest" description="Disordered" evidence="7">
    <location>
        <begin position="32"/>
        <end position="163"/>
    </location>
</feature>
<dbReference type="InterPro" id="IPR009056">
    <property type="entry name" value="Cyt_c-like_dom"/>
</dbReference>
<feature type="signal peptide" evidence="8">
    <location>
        <begin position="1"/>
        <end position="22"/>
    </location>
</feature>
<dbReference type="Pfam" id="PF00034">
    <property type="entry name" value="Cytochrom_C"/>
    <property type="match status" value="1"/>
</dbReference>
<keyword evidence="11" id="KW-1185">Reference proteome</keyword>
<evidence type="ECO:0000313" key="11">
    <source>
        <dbReference type="Proteomes" id="UP001596297"/>
    </source>
</evidence>
<gene>
    <name evidence="10" type="ORF">ACFP81_11265</name>
</gene>
<proteinExistence type="predicted"/>
<dbReference type="InterPro" id="IPR051811">
    <property type="entry name" value="Cytochrome_c550/c551-like"/>
</dbReference>
<dbReference type="InterPro" id="IPR036909">
    <property type="entry name" value="Cyt_c-like_dom_sf"/>
</dbReference>
<feature type="compositionally biased region" description="Low complexity" evidence="7">
    <location>
        <begin position="52"/>
        <end position="75"/>
    </location>
</feature>
<evidence type="ECO:0000256" key="6">
    <source>
        <dbReference type="PROSITE-ProRule" id="PRU00433"/>
    </source>
</evidence>
<evidence type="ECO:0000313" key="10">
    <source>
        <dbReference type="EMBL" id="MFC6592515.1"/>
    </source>
</evidence>
<feature type="compositionally biased region" description="Polar residues" evidence="7">
    <location>
        <begin position="83"/>
        <end position="118"/>
    </location>
</feature>
<evidence type="ECO:0000256" key="7">
    <source>
        <dbReference type="SAM" id="MobiDB-lite"/>
    </source>
</evidence>
<dbReference type="Proteomes" id="UP001596297">
    <property type="component" value="Unassembled WGS sequence"/>
</dbReference>
<dbReference type="Gene3D" id="1.10.760.10">
    <property type="entry name" value="Cytochrome c-like domain"/>
    <property type="match status" value="1"/>
</dbReference>
<keyword evidence="4" id="KW-0249">Electron transport</keyword>
<reference evidence="11" key="1">
    <citation type="journal article" date="2019" name="Int. J. Syst. Evol. Microbiol.">
        <title>The Global Catalogue of Microorganisms (GCM) 10K type strain sequencing project: providing services to taxonomists for standard genome sequencing and annotation.</title>
        <authorList>
            <consortium name="The Broad Institute Genomics Platform"/>
            <consortium name="The Broad Institute Genome Sequencing Center for Infectious Disease"/>
            <person name="Wu L."/>
            <person name="Ma J."/>
        </authorList>
    </citation>
    <scope>NUCLEOTIDE SEQUENCE [LARGE SCALE GENOMIC DNA]</scope>
    <source>
        <strain evidence="11">CGMCC 1.15772</strain>
    </source>
</reference>
<evidence type="ECO:0000256" key="3">
    <source>
        <dbReference type="ARBA" id="ARBA00022723"/>
    </source>
</evidence>
<dbReference type="PROSITE" id="PS51007">
    <property type="entry name" value="CYTC"/>
    <property type="match status" value="1"/>
</dbReference>
<comment type="caution">
    <text evidence="10">The sequence shown here is derived from an EMBL/GenBank/DDBJ whole genome shotgun (WGS) entry which is preliminary data.</text>
</comment>
<feature type="compositionally biased region" description="Low complexity" evidence="7">
    <location>
        <begin position="119"/>
        <end position="163"/>
    </location>
</feature>
<accession>A0ABW1YDU9</accession>